<dbReference type="RefSeq" id="WP_115834172.1">
    <property type="nucleotide sequence ID" value="NZ_QNUL01000042.1"/>
</dbReference>
<keyword evidence="2" id="KW-0378">Hydrolase</keyword>
<dbReference type="Proteomes" id="UP000256373">
    <property type="component" value="Unassembled WGS sequence"/>
</dbReference>
<name>A0A3D8Y3T4_9BACT</name>
<dbReference type="PANTHER" id="PTHR36558">
    <property type="entry name" value="GLR1098 PROTEIN"/>
    <property type="match status" value="1"/>
</dbReference>
<feature type="domain" description="Putative restriction endonuclease" evidence="1">
    <location>
        <begin position="17"/>
        <end position="191"/>
    </location>
</feature>
<dbReference type="AlphaFoldDB" id="A0A3D8Y3T4"/>
<sequence>MITSLDQLDINETYSYADYLKWQFKERVELIKGKIFKMSPAPARRHQRISSVFQGELYKFLDNKICQVYSAPFDVRLTPAKNDQKNKIYTVVQPDICVICDSSKLDDKGCIGAPDWIIEILSPGNSQTEMKNKFEVYEENGVKEYWIADPTSEVVFAYILNEDGKYVGLKPFTLEENATSHVFPDFQLSVAAIFKD</sequence>
<gene>
    <name evidence="2" type="ORF">DSL64_27460</name>
</gene>
<dbReference type="SUPFAM" id="SSF52980">
    <property type="entry name" value="Restriction endonuclease-like"/>
    <property type="match status" value="1"/>
</dbReference>
<accession>A0A3D8Y3T4</accession>
<keyword evidence="2" id="KW-0540">Nuclease</keyword>
<protein>
    <submittedName>
        <fullName evidence="2">Uma2 family endonuclease</fullName>
    </submittedName>
</protein>
<dbReference type="Pfam" id="PF05685">
    <property type="entry name" value="Uma2"/>
    <property type="match status" value="1"/>
</dbReference>
<reference evidence="2 3" key="1">
    <citation type="submission" date="2018-07" db="EMBL/GenBank/DDBJ databases">
        <title>Dyadobacter roseus sp. nov., isolated from rose rhizosphere soil.</title>
        <authorList>
            <person name="Chen L."/>
        </authorList>
    </citation>
    <scope>NUCLEOTIDE SEQUENCE [LARGE SCALE GENOMIC DNA]</scope>
    <source>
        <strain evidence="2 3">RS19</strain>
    </source>
</reference>
<dbReference type="Gene3D" id="3.90.1570.10">
    <property type="entry name" value="tt1808, chain A"/>
    <property type="match status" value="1"/>
</dbReference>
<dbReference type="InterPro" id="IPR008538">
    <property type="entry name" value="Uma2"/>
</dbReference>
<evidence type="ECO:0000313" key="3">
    <source>
        <dbReference type="Proteomes" id="UP000256373"/>
    </source>
</evidence>
<keyword evidence="3" id="KW-1185">Reference proteome</keyword>
<dbReference type="EMBL" id="QNUL01000042">
    <property type="protein sequence ID" value="REA56020.1"/>
    <property type="molecule type" value="Genomic_DNA"/>
</dbReference>
<proteinExistence type="predicted"/>
<dbReference type="InterPro" id="IPR011335">
    <property type="entry name" value="Restrct_endonuc-II-like"/>
</dbReference>
<evidence type="ECO:0000313" key="2">
    <source>
        <dbReference type="EMBL" id="REA56020.1"/>
    </source>
</evidence>
<evidence type="ECO:0000259" key="1">
    <source>
        <dbReference type="Pfam" id="PF05685"/>
    </source>
</evidence>
<organism evidence="2 3">
    <name type="scientific">Dyadobacter luteus</name>
    <dbReference type="NCBI Taxonomy" id="2259619"/>
    <lineage>
        <taxon>Bacteria</taxon>
        <taxon>Pseudomonadati</taxon>
        <taxon>Bacteroidota</taxon>
        <taxon>Cytophagia</taxon>
        <taxon>Cytophagales</taxon>
        <taxon>Spirosomataceae</taxon>
        <taxon>Dyadobacter</taxon>
    </lineage>
</organism>
<keyword evidence="2" id="KW-0255">Endonuclease</keyword>
<dbReference type="InterPro" id="IPR012296">
    <property type="entry name" value="Nuclease_put_TT1808"/>
</dbReference>
<dbReference type="OrthoDB" id="9808428at2"/>
<dbReference type="CDD" id="cd06260">
    <property type="entry name" value="DUF820-like"/>
    <property type="match status" value="1"/>
</dbReference>
<dbReference type="GO" id="GO:0004519">
    <property type="term" value="F:endonuclease activity"/>
    <property type="evidence" value="ECO:0007669"/>
    <property type="project" value="UniProtKB-KW"/>
</dbReference>
<comment type="caution">
    <text evidence="2">The sequence shown here is derived from an EMBL/GenBank/DDBJ whole genome shotgun (WGS) entry which is preliminary data.</text>
</comment>
<dbReference type="PANTHER" id="PTHR36558:SF1">
    <property type="entry name" value="RESTRICTION ENDONUCLEASE DOMAIN-CONTAINING PROTEIN-RELATED"/>
    <property type="match status" value="1"/>
</dbReference>